<name>D8RR53_SELML</name>
<dbReference type="EMBL" id="GL377587">
    <property type="protein sequence ID" value="EFJ25185.1"/>
    <property type="molecule type" value="Genomic_DNA"/>
</dbReference>
<dbReference type="Gramene" id="EFJ25185">
    <property type="protein sequence ID" value="EFJ25185"/>
    <property type="gene ID" value="SELMODRAFT_99956"/>
</dbReference>
<evidence type="ECO:0000313" key="2">
    <source>
        <dbReference type="EMBL" id="EFJ25185.1"/>
    </source>
</evidence>
<organism evidence="3">
    <name type="scientific">Selaginella moellendorffii</name>
    <name type="common">Spikemoss</name>
    <dbReference type="NCBI Taxonomy" id="88036"/>
    <lineage>
        <taxon>Eukaryota</taxon>
        <taxon>Viridiplantae</taxon>
        <taxon>Streptophyta</taxon>
        <taxon>Embryophyta</taxon>
        <taxon>Tracheophyta</taxon>
        <taxon>Lycopodiopsida</taxon>
        <taxon>Selaginellales</taxon>
        <taxon>Selaginellaceae</taxon>
        <taxon>Selaginella</taxon>
    </lineage>
</organism>
<reference evidence="2 3" key="1">
    <citation type="journal article" date="2011" name="Science">
        <title>The Selaginella genome identifies genetic changes associated with the evolution of vascular plants.</title>
        <authorList>
            <person name="Banks J.A."/>
            <person name="Nishiyama T."/>
            <person name="Hasebe M."/>
            <person name="Bowman J.L."/>
            <person name="Gribskov M."/>
            <person name="dePamphilis C."/>
            <person name="Albert V.A."/>
            <person name="Aono N."/>
            <person name="Aoyama T."/>
            <person name="Ambrose B.A."/>
            <person name="Ashton N.W."/>
            <person name="Axtell M.J."/>
            <person name="Barker E."/>
            <person name="Barker M.S."/>
            <person name="Bennetzen J.L."/>
            <person name="Bonawitz N.D."/>
            <person name="Chapple C."/>
            <person name="Cheng C."/>
            <person name="Correa L.G."/>
            <person name="Dacre M."/>
            <person name="DeBarry J."/>
            <person name="Dreyer I."/>
            <person name="Elias M."/>
            <person name="Engstrom E.M."/>
            <person name="Estelle M."/>
            <person name="Feng L."/>
            <person name="Finet C."/>
            <person name="Floyd S.K."/>
            <person name="Frommer W.B."/>
            <person name="Fujita T."/>
            <person name="Gramzow L."/>
            <person name="Gutensohn M."/>
            <person name="Harholt J."/>
            <person name="Hattori M."/>
            <person name="Heyl A."/>
            <person name="Hirai T."/>
            <person name="Hiwatashi Y."/>
            <person name="Ishikawa M."/>
            <person name="Iwata M."/>
            <person name="Karol K.G."/>
            <person name="Koehler B."/>
            <person name="Kolukisaoglu U."/>
            <person name="Kubo M."/>
            <person name="Kurata T."/>
            <person name="Lalonde S."/>
            <person name="Li K."/>
            <person name="Li Y."/>
            <person name="Litt A."/>
            <person name="Lyons E."/>
            <person name="Manning G."/>
            <person name="Maruyama T."/>
            <person name="Michael T.P."/>
            <person name="Mikami K."/>
            <person name="Miyazaki S."/>
            <person name="Morinaga S."/>
            <person name="Murata T."/>
            <person name="Mueller-Roeber B."/>
            <person name="Nelson D.R."/>
            <person name="Obara M."/>
            <person name="Oguri Y."/>
            <person name="Olmstead R.G."/>
            <person name="Onodera N."/>
            <person name="Petersen B.L."/>
            <person name="Pils B."/>
            <person name="Prigge M."/>
            <person name="Rensing S.A."/>
            <person name="Riano-Pachon D.M."/>
            <person name="Roberts A.W."/>
            <person name="Sato Y."/>
            <person name="Scheller H.V."/>
            <person name="Schulz B."/>
            <person name="Schulz C."/>
            <person name="Shakirov E.V."/>
            <person name="Shibagaki N."/>
            <person name="Shinohara N."/>
            <person name="Shippen D.E."/>
            <person name="Soerensen I."/>
            <person name="Sotooka R."/>
            <person name="Sugimoto N."/>
            <person name="Sugita M."/>
            <person name="Sumikawa N."/>
            <person name="Tanurdzic M."/>
            <person name="Theissen G."/>
            <person name="Ulvskov P."/>
            <person name="Wakazuki S."/>
            <person name="Weng J.K."/>
            <person name="Willats W.W."/>
            <person name="Wipf D."/>
            <person name="Wolf P.G."/>
            <person name="Yang L."/>
            <person name="Zimmer A.D."/>
            <person name="Zhu Q."/>
            <person name="Mitros T."/>
            <person name="Hellsten U."/>
            <person name="Loque D."/>
            <person name="Otillar R."/>
            <person name="Salamov A."/>
            <person name="Schmutz J."/>
            <person name="Shapiro H."/>
            <person name="Lindquist E."/>
            <person name="Lucas S."/>
            <person name="Rokhsar D."/>
            <person name="Grigoriev I.V."/>
        </authorList>
    </citation>
    <scope>NUCLEOTIDE SEQUENCE [LARGE SCALE GENOMIC DNA]</scope>
</reference>
<dbReference type="GO" id="GO:0005506">
    <property type="term" value="F:iron ion binding"/>
    <property type="evidence" value="ECO:0007669"/>
    <property type="project" value="InterPro"/>
</dbReference>
<dbReference type="Proteomes" id="UP000001514">
    <property type="component" value="Unassembled WGS sequence"/>
</dbReference>
<feature type="domain" description="Beta-carotene isomerase D27-like C-terminal" evidence="1">
    <location>
        <begin position="149"/>
        <end position="231"/>
    </location>
</feature>
<dbReference type="InterPro" id="IPR025114">
    <property type="entry name" value="D27-like_C"/>
</dbReference>
<dbReference type="FunCoup" id="D8RR53">
    <property type="interactions" value="1377"/>
</dbReference>
<dbReference type="PANTHER" id="PTHR33591:SF4">
    <property type="entry name" value="OS08G0114100 PROTEIN"/>
    <property type="match status" value="1"/>
</dbReference>
<protein>
    <recommendedName>
        <fullName evidence="1">Beta-carotene isomerase D27-like C-terminal domain-containing protein</fullName>
    </recommendedName>
</protein>
<evidence type="ECO:0000259" key="1">
    <source>
        <dbReference type="Pfam" id="PF13225"/>
    </source>
</evidence>
<dbReference type="AlphaFoldDB" id="D8RR53"/>
<dbReference type="OMA" id="CTHTSYN"/>
<gene>
    <name evidence="2" type="ORF">SELMODRAFT_99956</name>
</gene>
<dbReference type="InterPro" id="IPR038938">
    <property type="entry name" value="D27-like"/>
</dbReference>
<dbReference type="HOGENOM" id="CLU_076741_2_0_1"/>
<sequence length="285" mass="32220">MALGAPAISFHRSLIRCKIAEPSGKPAPMGQKTRYKDSIFDRAFMSLFSRKMESATGMDKILTWFISSLYDLKKSDVGRATNKPGYDGFVDVSRGVLKGRTPVEQRALVRQVFLSIMPPGAPETFRKLFPPTKWACEFNAAITVPFFQWLVGPCERFEVEVNGVKQNSGVKILKCRYLENSSCAGMCVNVCKIPTQDLFTNDFGLPLTMTPNFEDMSCEMIYGLQPPSLEEDPALKQPCLELCKFLYQLLTNCSLYFVKRSNFYYKANLHKTYSIIIMVKIISSL</sequence>
<dbReference type="Pfam" id="PF13225">
    <property type="entry name" value="D27-like_C"/>
    <property type="match status" value="1"/>
</dbReference>
<evidence type="ECO:0000313" key="3">
    <source>
        <dbReference type="Proteomes" id="UP000001514"/>
    </source>
</evidence>
<dbReference type="eggNOG" id="ENOG502QTYT">
    <property type="taxonomic scope" value="Eukaryota"/>
</dbReference>
<accession>D8RR53</accession>
<dbReference type="InParanoid" id="D8RR53"/>
<proteinExistence type="predicted"/>
<dbReference type="KEGG" id="smo:SELMODRAFT_99956"/>
<keyword evidence="3" id="KW-1185">Reference proteome</keyword>
<dbReference type="PANTHER" id="PTHR33591">
    <property type="entry name" value="BETA-CAROTENE ISOMERASE D27"/>
    <property type="match status" value="1"/>
</dbReference>